<dbReference type="InterPro" id="IPR011075">
    <property type="entry name" value="TetR_C"/>
</dbReference>
<organism evidence="6 7">
    <name type="scientific">Brevundimonas balnearis</name>
    <dbReference type="NCBI Taxonomy" id="1572858"/>
    <lineage>
        <taxon>Bacteria</taxon>
        <taxon>Pseudomonadati</taxon>
        <taxon>Pseudomonadota</taxon>
        <taxon>Alphaproteobacteria</taxon>
        <taxon>Caulobacterales</taxon>
        <taxon>Caulobacteraceae</taxon>
        <taxon>Brevundimonas</taxon>
    </lineage>
</organism>
<keyword evidence="1" id="KW-0805">Transcription regulation</keyword>
<dbReference type="InterPro" id="IPR009057">
    <property type="entry name" value="Homeodomain-like_sf"/>
</dbReference>
<protein>
    <submittedName>
        <fullName evidence="6">TetR/AcrR family transcriptional regulator</fullName>
    </submittedName>
</protein>
<feature type="domain" description="HTH tetR-type" evidence="5">
    <location>
        <begin position="34"/>
        <end position="94"/>
    </location>
</feature>
<evidence type="ECO:0000256" key="1">
    <source>
        <dbReference type="ARBA" id="ARBA00023015"/>
    </source>
</evidence>
<gene>
    <name evidence="6" type="ORF">ACFFGE_12030</name>
</gene>
<evidence type="ECO:0000259" key="5">
    <source>
        <dbReference type="PROSITE" id="PS50977"/>
    </source>
</evidence>
<keyword evidence="7" id="KW-1185">Reference proteome</keyword>
<feature type="DNA-binding region" description="H-T-H motif" evidence="4">
    <location>
        <begin position="57"/>
        <end position="76"/>
    </location>
</feature>
<evidence type="ECO:0000256" key="4">
    <source>
        <dbReference type="PROSITE-ProRule" id="PRU00335"/>
    </source>
</evidence>
<dbReference type="Gene3D" id="1.10.357.10">
    <property type="entry name" value="Tetracycline Repressor, domain 2"/>
    <property type="match status" value="1"/>
</dbReference>
<keyword evidence="2 4" id="KW-0238">DNA-binding</keyword>
<dbReference type="Pfam" id="PF00440">
    <property type="entry name" value="TetR_N"/>
    <property type="match status" value="1"/>
</dbReference>
<dbReference type="InterPro" id="IPR001647">
    <property type="entry name" value="HTH_TetR"/>
</dbReference>
<dbReference type="PANTHER" id="PTHR30055:SF234">
    <property type="entry name" value="HTH-TYPE TRANSCRIPTIONAL REGULATOR BETI"/>
    <property type="match status" value="1"/>
</dbReference>
<proteinExistence type="predicted"/>
<evidence type="ECO:0000313" key="6">
    <source>
        <dbReference type="EMBL" id="MFC0634600.1"/>
    </source>
</evidence>
<sequence>MLTRPATVGVEAAMGDTGERPVNKLGHRIGRRGGRTREALLAAARGLLETHKLADLRPADVARAAGVSAPSFYTYFKTVDEPVLALCEAAGAPYQGLAALFDADWSGERAFEQARAYVLAVVDIWAEHGPVLRIENALADEGHDAFARERIRRLRRVHLAIERRIAEARVNGRHDSRLDARLASYEAASMVDSVAAGLRLMQRGDTPLDDVVDTTALLFAKLVTGR</sequence>
<name>A0ABV6R4R0_9CAUL</name>
<keyword evidence="3" id="KW-0804">Transcription</keyword>
<dbReference type="PANTHER" id="PTHR30055">
    <property type="entry name" value="HTH-TYPE TRANSCRIPTIONAL REGULATOR RUTR"/>
    <property type="match status" value="1"/>
</dbReference>
<reference evidence="6 7" key="1">
    <citation type="submission" date="2024-09" db="EMBL/GenBank/DDBJ databases">
        <authorList>
            <person name="Sun Q."/>
            <person name="Mori K."/>
        </authorList>
    </citation>
    <scope>NUCLEOTIDE SEQUENCE [LARGE SCALE GENOMIC DNA]</scope>
    <source>
        <strain evidence="6 7">NCAIM B.02621</strain>
    </source>
</reference>
<comment type="caution">
    <text evidence="6">The sequence shown here is derived from an EMBL/GenBank/DDBJ whole genome shotgun (WGS) entry which is preliminary data.</text>
</comment>
<evidence type="ECO:0000313" key="7">
    <source>
        <dbReference type="Proteomes" id="UP001589906"/>
    </source>
</evidence>
<dbReference type="Pfam" id="PF19352">
    <property type="entry name" value="TetR_C_38"/>
    <property type="match status" value="1"/>
</dbReference>
<dbReference type="SUPFAM" id="SSF48498">
    <property type="entry name" value="Tetracyclin repressor-like, C-terminal domain"/>
    <property type="match status" value="1"/>
</dbReference>
<accession>A0ABV6R4R0</accession>
<dbReference type="Gene3D" id="1.10.10.60">
    <property type="entry name" value="Homeodomain-like"/>
    <property type="match status" value="1"/>
</dbReference>
<evidence type="ECO:0000256" key="3">
    <source>
        <dbReference type="ARBA" id="ARBA00023163"/>
    </source>
</evidence>
<dbReference type="Proteomes" id="UP001589906">
    <property type="component" value="Unassembled WGS sequence"/>
</dbReference>
<dbReference type="InterPro" id="IPR050109">
    <property type="entry name" value="HTH-type_TetR-like_transc_reg"/>
</dbReference>
<evidence type="ECO:0000256" key="2">
    <source>
        <dbReference type="ARBA" id="ARBA00023125"/>
    </source>
</evidence>
<dbReference type="SUPFAM" id="SSF46689">
    <property type="entry name" value="Homeodomain-like"/>
    <property type="match status" value="1"/>
</dbReference>
<dbReference type="InterPro" id="IPR036271">
    <property type="entry name" value="Tet_transcr_reg_TetR-rel_C_sf"/>
</dbReference>
<dbReference type="PROSITE" id="PS50977">
    <property type="entry name" value="HTH_TETR_2"/>
    <property type="match status" value="1"/>
</dbReference>
<dbReference type="EMBL" id="JBHLSW010000007">
    <property type="protein sequence ID" value="MFC0634600.1"/>
    <property type="molecule type" value="Genomic_DNA"/>
</dbReference>